<dbReference type="GO" id="GO:0003677">
    <property type="term" value="F:DNA binding"/>
    <property type="evidence" value="ECO:0007669"/>
    <property type="project" value="InterPro"/>
</dbReference>
<feature type="domain" description="Helix-turn-helix" evidence="1">
    <location>
        <begin position="7"/>
        <end position="52"/>
    </location>
</feature>
<dbReference type="InterPro" id="IPR009061">
    <property type="entry name" value="DNA-bd_dom_put_sf"/>
</dbReference>
<dbReference type="Proteomes" id="UP001165124">
    <property type="component" value="Unassembled WGS sequence"/>
</dbReference>
<sequence>MEQVEQWYSVEQVADLLGLHVKTVRGYVRDGRLKAVRIGKQYRIARADLEVFTGQRVDGSRPPSSRPRAEVTSVVQIDAVDRELMSRISTHLTAAVGGSRDARRPRIEVVYDEERTTMKIIILADLDRAAELLRLVDAFLNATS</sequence>
<organism evidence="2 3">
    <name type="scientific">Actinomadura rubrobrunea</name>
    <dbReference type="NCBI Taxonomy" id="115335"/>
    <lineage>
        <taxon>Bacteria</taxon>
        <taxon>Bacillati</taxon>
        <taxon>Actinomycetota</taxon>
        <taxon>Actinomycetes</taxon>
        <taxon>Streptosporangiales</taxon>
        <taxon>Thermomonosporaceae</taxon>
        <taxon>Actinomadura</taxon>
    </lineage>
</organism>
<protein>
    <submittedName>
        <fullName evidence="2">MerR family transcriptional regulator</fullName>
    </submittedName>
</protein>
<dbReference type="Pfam" id="PF12728">
    <property type="entry name" value="HTH_17"/>
    <property type="match status" value="1"/>
</dbReference>
<dbReference type="RefSeq" id="WP_067906832.1">
    <property type="nucleotide sequence ID" value="NZ_BSRZ01000008.1"/>
</dbReference>
<comment type="caution">
    <text evidence="2">The sequence shown here is derived from an EMBL/GenBank/DDBJ whole genome shotgun (WGS) entry which is preliminary data.</text>
</comment>
<dbReference type="NCBIfam" id="TIGR01764">
    <property type="entry name" value="excise"/>
    <property type="match status" value="1"/>
</dbReference>
<dbReference type="InterPro" id="IPR010093">
    <property type="entry name" value="SinI_DNA-bd"/>
</dbReference>
<keyword evidence="3" id="KW-1185">Reference proteome</keyword>
<dbReference type="SUPFAM" id="SSF46955">
    <property type="entry name" value="Putative DNA-binding domain"/>
    <property type="match status" value="1"/>
</dbReference>
<accession>A0A9W6UXI6</accession>
<dbReference type="EMBL" id="BSRZ01000008">
    <property type="protein sequence ID" value="GLW65312.1"/>
    <property type="molecule type" value="Genomic_DNA"/>
</dbReference>
<proteinExistence type="predicted"/>
<evidence type="ECO:0000259" key="1">
    <source>
        <dbReference type="Pfam" id="PF12728"/>
    </source>
</evidence>
<evidence type="ECO:0000313" key="3">
    <source>
        <dbReference type="Proteomes" id="UP001165124"/>
    </source>
</evidence>
<dbReference type="InterPro" id="IPR041657">
    <property type="entry name" value="HTH_17"/>
</dbReference>
<name>A0A9W6UXI6_9ACTN</name>
<gene>
    <name evidence="2" type="ORF">Arub01_35560</name>
</gene>
<dbReference type="AlphaFoldDB" id="A0A9W6UXI6"/>
<reference evidence="2" key="1">
    <citation type="submission" date="2023-02" db="EMBL/GenBank/DDBJ databases">
        <title>Actinomadura rubrobrunea NBRC 14622.</title>
        <authorList>
            <person name="Ichikawa N."/>
            <person name="Sato H."/>
            <person name="Tonouchi N."/>
        </authorList>
    </citation>
    <scope>NUCLEOTIDE SEQUENCE</scope>
    <source>
        <strain evidence="2">NBRC 14622</strain>
    </source>
</reference>
<evidence type="ECO:0000313" key="2">
    <source>
        <dbReference type="EMBL" id="GLW65312.1"/>
    </source>
</evidence>